<dbReference type="AlphaFoldDB" id="A0A7C9EGL1"/>
<evidence type="ECO:0000256" key="7">
    <source>
        <dbReference type="ARBA" id="ARBA00022840"/>
    </source>
</evidence>
<dbReference type="InterPro" id="IPR003959">
    <property type="entry name" value="ATPase_AAA_core"/>
</dbReference>
<feature type="compositionally biased region" description="Basic and acidic residues" evidence="10">
    <location>
        <begin position="1"/>
        <end position="15"/>
    </location>
</feature>
<evidence type="ECO:0000256" key="10">
    <source>
        <dbReference type="SAM" id="MobiDB-lite"/>
    </source>
</evidence>
<dbReference type="EMBL" id="GISG01226614">
    <property type="protein sequence ID" value="MBA4665223.1"/>
    <property type="molecule type" value="Transcribed_RNA"/>
</dbReference>
<dbReference type="SUPFAM" id="SSF52113">
    <property type="entry name" value="BRCT domain"/>
    <property type="match status" value="1"/>
</dbReference>
<feature type="domain" description="BRCT" evidence="11">
    <location>
        <begin position="211"/>
        <end position="294"/>
    </location>
</feature>
<dbReference type="GO" id="GO:0003689">
    <property type="term" value="F:DNA clamp loader activity"/>
    <property type="evidence" value="ECO:0007669"/>
    <property type="project" value="UniProtKB-UniRule"/>
</dbReference>
<feature type="compositionally biased region" description="Basic and acidic residues" evidence="10">
    <location>
        <begin position="195"/>
        <end position="209"/>
    </location>
</feature>
<dbReference type="SMART" id="SM00382">
    <property type="entry name" value="AAA"/>
    <property type="match status" value="1"/>
</dbReference>
<feature type="compositionally biased region" description="Basic and acidic residues" evidence="10">
    <location>
        <begin position="120"/>
        <end position="131"/>
    </location>
</feature>
<dbReference type="InterPro" id="IPR047854">
    <property type="entry name" value="RFC_lid"/>
</dbReference>
<evidence type="ECO:0000256" key="2">
    <source>
        <dbReference type="ARBA" id="ARBA00006116"/>
    </source>
</evidence>
<dbReference type="GO" id="GO:0006260">
    <property type="term" value="P:DNA replication"/>
    <property type="evidence" value="ECO:0007669"/>
    <property type="project" value="UniProtKB-KW"/>
</dbReference>
<reference evidence="12" key="2">
    <citation type="submission" date="2020-07" db="EMBL/GenBank/DDBJ databases">
        <authorList>
            <person name="Vera ALvarez R."/>
            <person name="Arias-Moreno D.M."/>
            <person name="Jimenez-Jacinto V."/>
            <person name="Jimenez-Bremont J.F."/>
            <person name="Swaminathan K."/>
            <person name="Moose S.P."/>
            <person name="Guerrero-Gonzalez M.L."/>
            <person name="Marino-Ramirez L."/>
            <person name="Landsman D."/>
            <person name="Rodriguez-Kessler M."/>
            <person name="Delgado-Sanchez P."/>
        </authorList>
    </citation>
    <scope>NUCLEOTIDE SEQUENCE</scope>
    <source>
        <tissue evidence="12">Cladode</tissue>
    </source>
</reference>
<feature type="compositionally biased region" description="Acidic residues" evidence="10">
    <location>
        <begin position="885"/>
        <end position="912"/>
    </location>
</feature>
<dbReference type="GO" id="GO:0005634">
    <property type="term" value="C:nucleus"/>
    <property type="evidence" value="ECO:0007669"/>
    <property type="project" value="UniProtKB-SubCell"/>
</dbReference>
<dbReference type="PANTHER" id="PTHR23389:SF6">
    <property type="entry name" value="REPLICATION FACTOR C SUBUNIT 1"/>
    <property type="match status" value="1"/>
</dbReference>
<dbReference type="GO" id="GO:0003677">
    <property type="term" value="F:DNA binding"/>
    <property type="evidence" value="ECO:0007669"/>
    <property type="project" value="InterPro"/>
</dbReference>
<dbReference type="InterPro" id="IPR036420">
    <property type="entry name" value="BRCT_dom_sf"/>
</dbReference>
<evidence type="ECO:0000256" key="1">
    <source>
        <dbReference type="ARBA" id="ARBA00004123"/>
    </source>
</evidence>
<dbReference type="SMART" id="SM00292">
    <property type="entry name" value="BRCT"/>
    <property type="match status" value="1"/>
</dbReference>
<feature type="region of interest" description="Disordered" evidence="10">
    <location>
        <begin position="1"/>
        <end position="213"/>
    </location>
</feature>
<dbReference type="FunFam" id="1.20.272.10:FF:000013">
    <property type="entry name" value="Replication factor C subunit 1"/>
    <property type="match status" value="1"/>
</dbReference>
<feature type="compositionally biased region" description="Gly residues" evidence="10">
    <location>
        <begin position="179"/>
        <end position="192"/>
    </location>
</feature>
<keyword evidence="6 9" id="KW-0547">Nucleotide-binding</keyword>
<dbReference type="CDD" id="cd18140">
    <property type="entry name" value="HLD_clamp_RFC"/>
    <property type="match status" value="1"/>
</dbReference>
<dbReference type="InterPro" id="IPR012178">
    <property type="entry name" value="RFC1"/>
</dbReference>
<comment type="similarity">
    <text evidence="2 9">Belongs to the activator 1 large subunit family.</text>
</comment>
<feature type="compositionally biased region" description="Basic and acidic residues" evidence="10">
    <location>
        <begin position="44"/>
        <end position="92"/>
    </location>
</feature>
<dbReference type="InterPro" id="IPR008921">
    <property type="entry name" value="DNA_pol3_clamp-load_cplx_C"/>
</dbReference>
<dbReference type="GO" id="GO:0006281">
    <property type="term" value="P:DNA repair"/>
    <property type="evidence" value="ECO:0007669"/>
    <property type="project" value="InterPro"/>
</dbReference>
<dbReference type="Gene3D" id="1.20.272.10">
    <property type="match status" value="1"/>
</dbReference>
<dbReference type="PANTHER" id="PTHR23389">
    <property type="entry name" value="CHROMOSOME TRANSMISSION FIDELITY FACTOR 18"/>
    <property type="match status" value="1"/>
</dbReference>
<dbReference type="FunFam" id="3.40.50.300:FF:000773">
    <property type="entry name" value="Replication factor C subunit 1"/>
    <property type="match status" value="1"/>
</dbReference>
<accession>A0A7C9EGL1</accession>
<feature type="compositionally biased region" description="Low complexity" evidence="10">
    <location>
        <begin position="332"/>
        <end position="341"/>
    </location>
</feature>
<dbReference type="SUPFAM" id="SSF52540">
    <property type="entry name" value="P-loop containing nucleoside triphosphate hydrolases"/>
    <property type="match status" value="1"/>
</dbReference>
<comment type="subcellular location">
    <subcellularLocation>
        <location evidence="1 9">Nucleus</location>
    </subcellularLocation>
</comment>
<dbReference type="InterPro" id="IPR003593">
    <property type="entry name" value="AAA+_ATPase"/>
</dbReference>
<proteinExistence type="inferred from homology"/>
<dbReference type="Pfam" id="PF00533">
    <property type="entry name" value="BRCT"/>
    <property type="match status" value="1"/>
</dbReference>
<evidence type="ECO:0000256" key="8">
    <source>
        <dbReference type="ARBA" id="ARBA00023242"/>
    </source>
</evidence>
<organism evidence="12">
    <name type="scientific">Opuntia streptacantha</name>
    <name type="common">Prickly pear cactus</name>
    <name type="synonym">Opuntia cardona</name>
    <dbReference type="NCBI Taxonomy" id="393608"/>
    <lineage>
        <taxon>Eukaryota</taxon>
        <taxon>Viridiplantae</taxon>
        <taxon>Streptophyta</taxon>
        <taxon>Embryophyta</taxon>
        <taxon>Tracheophyta</taxon>
        <taxon>Spermatophyta</taxon>
        <taxon>Magnoliopsida</taxon>
        <taxon>eudicotyledons</taxon>
        <taxon>Gunneridae</taxon>
        <taxon>Pentapetalae</taxon>
        <taxon>Caryophyllales</taxon>
        <taxon>Cactineae</taxon>
        <taxon>Cactaceae</taxon>
        <taxon>Opuntioideae</taxon>
        <taxon>Opuntia</taxon>
    </lineage>
</organism>
<dbReference type="InterPro" id="IPR013725">
    <property type="entry name" value="DNA_replication_fac_RFC1_C"/>
</dbReference>
<dbReference type="GO" id="GO:0005524">
    <property type="term" value="F:ATP binding"/>
    <property type="evidence" value="ECO:0007669"/>
    <property type="project" value="UniProtKB-UniRule"/>
</dbReference>
<evidence type="ECO:0000256" key="5">
    <source>
        <dbReference type="ARBA" id="ARBA00022705"/>
    </source>
</evidence>
<keyword evidence="8 9" id="KW-0539">Nucleus</keyword>
<reference evidence="12" key="1">
    <citation type="journal article" date="2013" name="J. Plant Res.">
        <title>Effect of fungi and light on seed germination of three Opuntia species from semiarid lands of central Mexico.</title>
        <authorList>
            <person name="Delgado-Sanchez P."/>
            <person name="Jimenez-Bremont J.F."/>
            <person name="Guerrero-Gonzalez Mde L."/>
            <person name="Flores J."/>
        </authorList>
    </citation>
    <scope>NUCLEOTIDE SEQUENCE</scope>
    <source>
        <tissue evidence="12">Cladode</tissue>
    </source>
</reference>
<dbReference type="FunFam" id="3.40.50.10190:FF:000001">
    <property type="entry name" value="Replication factor C subunit 1"/>
    <property type="match status" value="1"/>
</dbReference>
<dbReference type="Pfam" id="PF25361">
    <property type="entry name" value="AAA_lid_RFC1"/>
    <property type="match status" value="1"/>
</dbReference>
<sequence>MSDIRKWFMKTHDKGNGNAAQPAAAPKSPSGKPSTVAPSQPEKSGGHETATRRRTSKYFDKDPEKLKGGSEERDTPAKRKTEKTALDSHEGIKPPPAKKVHKALDEEDDDDFAAISVRKKSSDVTPSEKLKCSSSVVSQKNVDAEKSDEEMADEKEFDTPAKSGGRGRGGRAGSNVAAGGRGRGGGGRGGFMNFGERKEPPHKGEKEVPEGTPECLAGLTFVISGTLDSLEREEAEDLIKRHGGRVTAAVSKKTSYLLCDEDIGGRKSAKAKELGTPFLTEDGLFDMIRASKSLKTSSRDDGKKPPRNVALSTSNKTQNNVEAKKVNGGDLSTKSKSSRSSVGASPEKKRNFSKEGASLPWTEKYRPKVPNEIVGNQSVVKTLHDWLSNWDGLFLHNKVKGKKKNESKSDSIDKKVALMWGGPGIGKTTSAKLVCKMLGYETIEVNASDNRGKADSQIGKGIGGSTANSVKELISNESLGGNLDRSKRRKTVLIMDEVDGMSAGDRGGIQDLISSIKISKIPIICICNDRYSQKLKSLVSHCMVLHFRKPTKQQMAKRLMQIANAEGLQVREIAMEELAERCNGDIRMAVNQLQYMSLSMSAIGYDDVKQRLLSGSKDEDISPFAAVDKLFGFNGGKLRMDERIDLSMSDLDLVPLIIQENYINYRPSSMGKDDSGMKRMNLLARAAESIADGDIINVQIRRYRQWQLSQSSCVSSCIIPASLMHGPRETLVQGEKNFNKFGGWLGKNSTMGKNFRNLENLHVHVMASSDLYLGRVTFRLDYATLVAKQLTEPLRVLPKDEAVKNVVDFMNAYSLSMEDYDALMELSKFQGRPSLLNDVPPAVKAALTKAYNEGSSSRVVRTADLITLPGMKKRPKKRIAAILEPVDEANEANEDLDVEDEEERPEDEDDLEIGEKQPKLDLQTDPSKGIQVQVDLKSNGKTGSKSKKTQKATAGRGKGGSAEPASGKRGGRGGSGAGAKRKR</sequence>
<dbReference type="PIRSF" id="PIRSF036578">
    <property type="entry name" value="RFC1"/>
    <property type="match status" value="1"/>
</dbReference>
<dbReference type="PROSITE" id="PS50172">
    <property type="entry name" value="BRCT"/>
    <property type="match status" value="1"/>
</dbReference>
<evidence type="ECO:0000256" key="4">
    <source>
        <dbReference type="ARBA" id="ARBA00020401"/>
    </source>
</evidence>
<dbReference type="Pfam" id="PF08519">
    <property type="entry name" value="RFC1"/>
    <property type="match status" value="1"/>
</dbReference>
<keyword evidence="5 9" id="KW-0235">DNA replication</keyword>
<evidence type="ECO:0000313" key="12">
    <source>
        <dbReference type="EMBL" id="MBA4665223.1"/>
    </source>
</evidence>
<dbReference type="EMBL" id="GISG01226615">
    <property type="protein sequence ID" value="MBA4665224.1"/>
    <property type="molecule type" value="Transcribed_RNA"/>
</dbReference>
<dbReference type="Gene3D" id="1.10.8.60">
    <property type="match status" value="1"/>
</dbReference>
<dbReference type="SUPFAM" id="SSF48019">
    <property type="entry name" value="post-AAA+ oligomerization domain-like"/>
    <property type="match status" value="1"/>
</dbReference>
<dbReference type="InterPro" id="IPR001357">
    <property type="entry name" value="BRCT_dom"/>
</dbReference>
<dbReference type="FunFam" id="1.10.8.60:FF:000021">
    <property type="entry name" value="Replication factor C subunit 1"/>
    <property type="match status" value="1"/>
</dbReference>
<dbReference type="Gene3D" id="3.40.50.10190">
    <property type="entry name" value="BRCT domain"/>
    <property type="match status" value="1"/>
</dbReference>
<dbReference type="CDD" id="cd17752">
    <property type="entry name" value="BRCT_RFC1"/>
    <property type="match status" value="1"/>
</dbReference>
<evidence type="ECO:0000259" key="11">
    <source>
        <dbReference type="PROSITE" id="PS50172"/>
    </source>
</evidence>
<feature type="compositionally biased region" description="Polar residues" evidence="10">
    <location>
        <begin position="310"/>
        <end position="321"/>
    </location>
</feature>
<feature type="compositionally biased region" description="Low complexity" evidence="10">
    <location>
        <begin position="16"/>
        <end position="34"/>
    </location>
</feature>
<feature type="compositionally biased region" description="Polar residues" evidence="10">
    <location>
        <begin position="132"/>
        <end position="141"/>
    </location>
</feature>
<evidence type="ECO:0000256" key="6">
    <source>
        <dbReference type="ARBA" id="ARBA00022741"/>
    </source>
</evidence>
<evidence type="ECO:0000256" key="9">
    <source>
        <dbReference type="PIRNR" id="PIRNR036578"/>
    </source>
</evidence>
<dbReference type="Gene3D" id="3.40.50.300">
    <property type="entry name" value="P-loop containing nucleotide triphosphate hydrolases"/>
    <property type="match status" value="1"/>
</dbReference>
<feature type="compositionally biased region" description="Acidic residues" evidence="10">
    <location>
        <begin position="146"/>
        <end position="156"/>
    </location>
</feature>
<keyword evidence="7 9" id="KW-0067">ATP-binding</keyword>
<name>A0A7C9EGL1_OPUST</name>
<feature type="region of interest" description="Disordered" evidence="10">
    <location>
        <begin position="294"/>
        <end position="355"/>
    </location>
</feature>
<evidence type="ECO:0000256" key="3">
    <source>
        <dbReference type="ARBA" id="ARBA00011480"/>
    </source>
</evidence>
<dbReference type="CDD" id="cd00009">
    <property type="entry name" value="AAA"/>
    <property type="match status" value="1"/>
</dbReference>
<comment type="subunit">
    <text evidence="3">Heterotetramer of subunits RFC2, RFC3, RFC4 and RFC5 that can form a complex with RFC1.</text>
</comment>
<dbReference type="GO" id="GO:0016887">
    <property type="term" value="F:ATP hydrolysis activity"/>
    <property type="evidence" value="ECO:0007669"/>
    <property type="project" value="InterPro"/>
</dbReference>
<dbReference type="Pfam" id="PF00004">
    <property type="entry name" value="AAA"/>
    <property type="match status" value="1"/>
</dbReference>
<dbReference type="InterPro" id="IPR027417">
    <property type="entry name" value="P-loop_NTPase"/>
</dbReference>
<feature type="region of interest" description="Disordered" evidence="10">
    <location>
        <begin position="882"/>
        <end position="983"/>
    </location>
</feature>
<protein>
    <recommendedName>
        <fullName evidence="4 9">Replication factor C subunit 1</fullName>
    </recommendedName>
</protein>
<dbReference type="GO" id="GO:0005663">
    <property type="term" value="C:DNA replication factor C complex"/>
    <property type="evidence" value="ECO:0007669"/>
    <property type="project" value="InterPro"/>
</dbReference>